<protein>
    <submittedName>
        <fullName evidence="1">Uncharacterized protein</fullName>
    </submittedName>
</protein>
<evidence type="ECO:0000313" key="1">
    <source>
        <dbReference type="EMBL" id="GEU41720.1"/>
    </source>
</evidence>
<comment type="caution">
    <text evidence="1">The sequence shown here is derived from an EMBL/GenBank/DDBJ whole genome shotgun (WGS) entry which is preliminary data.</text>
</comment>
<dbReference type="EMBL" id="BKCJ010001474">
    <property type="protein sequence ID" value="GEU41720.1"/>
    <property type="molecule type" value="Genomic_DNA"/>
</dbReference>
<gene>
    <name evidence="1" type="ORF">Tci_013698</name>
</gene>
<sequence length="176" mass="19171">MSENEGDHCATHNIQTHHNWWLVRQWRWLVVRGGWRGGDEGGSGLATDEDGDGSGGTHQLKMVERRLEMAAMVVAGDGGKTNAPYGAILITKHTLDGAATQTHLICAKIQIQTHHNWWLVRQWRWLVVRGGWRGGDEGGSGLATDEDGDGSGGTHQLKMVERRLEMAAMVVAGDGG</sequence>
<proteinExistence type="predicted"/>
<dbReference type="AlphaFoldDB" id="A0A6L2JYG2"/>
<organism evidence="1">
    <name type="scientific">Tanacetum cinerariifolium</name>
    <name type="common">Dalmatian daisy</name>
    <name type="synonym">Chrysanthemum cinerariifolium</name>
    <dbReference type="NCBI Taxonomy" id="118510"/>
    <lineage>
        <taxon>Eukaryota</taxon>
        <taxon>Viridiplantae</taxon>
        <taxon>Streptophyta</taxon>
        <taxon>Embryophyta</taxon>
        <taxon>Tracheophyta</taxon>
        <taxon>Spermatophyta</taxon>
        <taxon>Magnoliopsida</taxon>
        <taxon>eudicotyledons</taxon>
        <taxon>Gunneridae</taxon>
        <taxon>Pentapetalae</taxon>
        <taxon>asterids</taxon>
        <taxon>campanulids</taxon>
        <taxon>Asterales</taxon>
        <taxon>Asteraceae</taxon>
        <taxon>Asteroideae</taxon>
        <taxon>Anthemideae</taxon>
        <taxon>Anthemidinae</taxon>
        <taxon>Tanacetum</taxon>
    </lineage>
</organism>
<reference evidence="1" key="1">
    <citation type="journal article" date="2019" name="Sci. Rep.">
        <title>Draft genome of Tanacetum cinerariifolium, the natural source of mosquito coil.</title>
        <authorList>
            <person name="Yamashiro T."/>
            <person name="Shiraishi A."/>
            <person name="Satake H."/>
            <person name="Nakayama K."/>
        </authorList>
    </citation>
    <scope>NUCLEOTIDE SEQUENCE</scope>
</reference>
<accession>A0A6L2JYG2</accession>
<name>A0A6L2JYG2_TANCI</name>